<proteinExistence type="predicted"/>
<accession>A0AAW2FYB5</accession>
<evidence type="ECO:0000313" key="2">
    <source>
        <dbReference type="Proteomes" id="UP001430953"/>
    </source>
</evidence>
<organism evidence="1 2">
    <name type="scientific">Cardiocondyla obscurior</name>
    <dbReference type="NCBI Taxonomy" id="286306"/>
    <lineage>
        <taxon>Eukaryota</taxon>
        <taxon>Metazoa</taxon>
        <taxon>Ecdysozoa</taxon>
        <taxon>Arthropoda</taxon>
        <taxon>Hexapoda</taxon>
        <taxon>Insecta</taxon>
        <taxon>Pterygota</taxon>
        <taxon>Neoptera</taxon>
        <taxon>Endopterygota</taxon>
        <taxon>Hymenoptera</taxon>
        <taxon>Apocrita</taxon>
        <taxon>Aculeata</taxon>
        <taxon>Formicoidea</taxon>
        <taxon>Formicidae</taxon>
        <taxon>Myrmicinae</taxon>
        <taxon>Cardiocondyla</taxon>
    </lineage>
</organism>
<name>A0AAW2FYB5_9HYME</name>
<evidence type="ECO:0000313" key="1">
    <source>
        <dbReference type="EMBL" id="KAL0120763.1"/>
    </source>
</evidence>
<gene>
    <name evidence="1" type="ORF">PUN28_008445</name>
</gene>
<dbReference type="EMBL" id="JADYXP020000007">
    <property type="protein sequence ID" value="KAL0120763.1"/>
    <property type="molecule type" value="Genomic_DNA"/>
</dbReference>
<keyword evidence="2" id="KW-1185">Reference proteome</keyword>
<reference evidence="1 2" key="1">
    <citation type="submission" date="2023-03" db="EMBL/GenBank/DDBJ databases">
        <title>High recombination rates correlate with genetic variation in Cardiocondyla obscurior ants.</title>
        <authorList>
            <person name="Errbii M."/>
        </authorList>
    </citation>
    <scope>NUCLEOTIDE SEQUENCE [LARGE SCALE GENOMIC DNA]</scope>
    <source>
        <strain evidence="1">Alpha-2009</strain>
        <tissue evidence="1">Whole body</tissue>
    </source>
</reference>
<dbReference type="Proteomes" id="UP001430953">
    <property type="component" value="Unassembled WGS sequence"/>
</dbReference>
<sequence length="108" mass="12581">MALSVFRSRSRRELTRFLDNLMLPFASCAYDSSLSVGVRHPARGATRRIPSWPHVARACMHALHRVMKRERQWAPLLDIAVYPGFHTLLLHTGITAIKYEKIFIYKRF</sequence>
<comment type="caution">
    <text evidence="1">The sequence shown here is derived from an EMBL/GenBank/DDBJ whole genome shotgun (WGS) entry which is preliminary data.</text>
</comment>
<dbReference type="AlphaFoldDB" id="A0AAW2FYB5"/>
<protein>
    <submittedName>
        <fullName evidence="1">Uncharacterized protein</fullName>
    </submittedName>
</protein>